<dbReference type="RefSeq" id="WP_054582856.1">
    <property type="nucleotide sequence ID" value="NZ_LGUC01000001.1"/>
</dbReference>
<dbReference type="PATRIC" id="fig|699431.3.peg.328"/>
<dbReference type="Gene3D" id="3.60.15.10">
    <property type="entry name" value="Ribonuclease Z/Hydroxyacylglutathione hydrolase-like"/>
    <property type="match status" value="1"/>
</dbReference>
<feature type="domain" description="Metallo-beta-lactamase" evidence="1">
    <location>
        <begin position="22"/>
        <end position="178"/>
    </location>
</feature>
<dbReference type="InterPro" id="IPR036388">
    <property type="entry name" value="WH-like_DNA-bd_sf"/>
</dbReference>
<proteinExistence type="predicted"/>
<name>A0A0P7HZ22_9EURY</name>
<keyword evidence="3" id="KW-1185">Reference proteome</keyword>
<dbReference type="PANTHER" id="PTHR23131:SF0">
    <property type="entry name" value="ENDORIBONUCLEASE LACTB2"/>
    <property type="match status" value="1"/>
</dbReference>
<dbReference type="Pfam" id="PF00753">
    <property type="entry name" value="Lactamase_B"/>
    <property type="match status" value="1"/>
</dbReference>
<dbReference type="SUPFAM" id="SSF56281">
    <property type="entry name" value="Metallo-hydrolase/oxidoreductase"/>
    <property type="match status" value="1"/>
</dbReference>
<dbReference type="GO" id="GO:0016787">
    <property type="term" value="F:hydrolase activity"/>
    <property type="evidence" value="ECO:0007669"/>
    <property type="project" value="UniProtKB-KW"/>
</dbReference>
<protein>
    <submittedName>
        <fullName evidence="2">Hydroxyacylglutathione hydrolase</fullName>
    </submittedName>
</protein>
<dbReference type="InterPro" id="IPR036866">
    <property type="entry name" value="RibonucZ/Hydroxyglut_hydro"/>
</dbReference>
<dbReference type="OrthoDB" id="6433at2157"/>
<accession>A0A0P7HZ22</accession>
<organism evidence="2 3">
    <name type="scientific">Halolamina pelagica</name>
    <dbReference type="NCBI Taxonomy" id="699431"/>
    <lineage>
        <taxon>Archaea</taxon>
        <taxon>Methanobacteriati</taxon>
        <taxon>Methanobacteriota</taxon>
        <taxon>Stenosarchaea group</taxon>
        <taxon>Halobacteria</taxon>
        <taxon>Halobacteriales</taxon>
        <taxon>Haloferacaceae</taxon>
    </lineage>
</organism>
<dbReference type="PANTHER" id="PTHR23131">
    <property type="entry name" value="ENDORIBONUCLEASE LACTB2"/>
    <property type="match status" value="1"/>
</dbReference>
<evidence type="ECO:0000313" key="3">
    <source>
        <dbReference type="Proteomes" id="UP000050535"/>
    </source>
</evidence>
<evidence type="ECO:0000259" key="1">
    <source>
        <dbReference type="SMART" id="SM00849"/>
    </source>
</evidence>
<dbReference type="Proteomes" id="UP000050535">
    <property type="component" value="Unassembled WGS sequence"/>
</dbReference>
<dbReference type="Gene3D" id="1.10.10.10">
    <property type="entry name" value="Winged helix-like DNA-binding domain superfamily/Winged helix DNA-binding domain"/>
    <property type="match status" value="1"/>
</dbReference>
<sequence>MAEQFPVDRVAVPVESRAPSGATNAYVVGDAPALLVDPAGRTDRLDALVADREIGAIAVTHTHPDHVGAVADYATETGASLLARRPARFAAETGVEPDRQITEGSAIDTDAGTVRVLDTPGHAVDHVAFELDGAVLCGDLAVAEGSVVVGAPEGDLRAYLSSLRRLRARAPDRLLPGHGPAMDDEPTPRASLDRLIGHRLDREAAVLDAVDAGAADLDAVLDTAYEKDLSGVRDLARATVRAHLEKLAVEGRVDWDPDTGRVEPA</sequence>
<dbReference type="EMBL" id="LGUC01000001">
    <property type="protein sequence ID" value="KPN29594.1"/>
    <property type="molecule type" value="Genomic_DNA"/>
</dbReference>
<dbReference type="InterPro" id="IPR001279">
    <property type="entry name" value="Metallo-B-lactamas"/>
</dbReference>
<dbReference type="STRING" id="699431.SY89_00308"/>
<dbReference type="InterPro" id="IPR050662">
    <property type="entry name" value="Sec-metab_biosynth-thioest"/>
</dbReference>
<dbReference type="AlphaFoldDB" id="A0A0P7HZ22"/>
<gene>
    <name evidence="2" type="ORF">SY89_00308</name>
</gene>
<keyword evidence="2" id="KW-0378">Hydrolase</keyword>
<reference evidence="3" key="1">
    <citation type="submission" date="2013-11" db="EMBL/GenBank/DDBJ databases">
        <authorList>
            <person name="Hoang H.T."/>
            <person name="Killian M.L."/>
            <person name="Madson D.M."/>
            <person name="Arruda P.H.E."/>
            <person name="Sun D."/>
            <person name="Schwartz K.J."/>
            <person name="Yoon K."/>
        </authorList>
    </citation>
    <scope>NUCLEOTIDE SEQUENCE [LARGE SCALE GENOMIC DNA]</scope>
    <source>
        <strain evidence="3">CDK2</strain>
    </source>
</reference>
<evidence type="ECO:0000313" key="2">
    <source>
        <dbReference type="EMBL" id="KPN29594.1"/>
    </source>
</evidence>
<comment type="caution">
    <text evidence="2">The sequence shown here is derived from an EMBL/GenBank/DDBJ whole genome shotgun (WGS) entry which is preliminary data.</text>
</comment>
<dbReference type="SMART" id="SM00849">
    <property type="entry name" value="Lactamase_B"/>
    <property type="match status" value="1"/>
</dbReference>